<organism evidence="3 4">
    <name type="scientific">Rhodanobacter caeni</name>
    <dbReference type="NCBI Taxonomy" id="657654"/>
    <lineage>
        <taxon>Bacteria</taxon>
        <taxon>Pseudomonadati</taxon>
        <taxon>Pseudomonadota</taxon>
        <taxon>Gammaproteobacteria</taxon>
        <taxon>Lysobacterales</taxon>
        <taxon>Rhodanobacteraceae</taxon>
        <taxon>Rhodanobacter</taxon>
    </lineage>
</organism>
<dbReference type="RefSeq" id="WP_343881628.1">
    <property type="nucleotide sequence ID" value="NZ_BAAAFO010000002.1"/>
</dbReference>
<comment type="caution">
    <text evidence="3">The sequence shown here is derived from an EMBL/GenBank/DDBJ whole genome shotgun (WGS) entry which is preliminary data.</text>
</comment>
<evidence type="ECO:0000256" key="2">
    <source>
        <dbReference type="SAM" id="Phobius"/>
    </source>
</evidence>
<proteinExistence type="predicted"/>
<accession>A0ABN0UGP1</accession>
<dbReference type="EMBL" id="BAAAFO010000002">
    <property type="protein sequence ID" value="GAA0249968.1"/>
    <property type="molecule type" value="Genomic_DNA"/>
</dbReference>
<keyword evidence="4" id="KW-1185">Reference proteome</keyword>
<protein>
    <recommendedName>
        <fullName evidence="5">Relaxation protein</fullName>
    </recommendedName>
</protein>
<name>A0ABN0UGP1_9GAMM</name>
<keyword evidence="2" id="KW-0812">Transmembrane</keyword>
<keyword evidence="1" id="KW-0175">Coiled coil</keyword>
<feature type="coiled-coil region" evidence="1">
    <location>
        <begin position="9"/>
        <end position="43"/>
    </location>
</feature>
<evidence type="ECO:0000256" key="1">
    <source>
        <dbReference type="SAM" id="Coils"/>
    </source>
</evidence>
<evidence type="ECO:0000313" key="4">
    <source>
        <dbReference type="Proteomes" id="UP001500657"/>
    </source>
</evidence>
<gene>
    <name evidence="3" type="ORF">GCM10009126_14260</name>
</gene>
<keyword evidence="2" id="KW-0472">Membrane</keyword>
<feature type="transmembrane region" description="Helical" evidence="2">
    <location>
        <begin position="117"/>
        <end position="140"/>
    </location>
</feature>
<sequence>MDSTRTEDVETARQALIRLMAIADRLESRNAQVAQRIDAATVALDQGVSRLDAGGGRFAQDALQVLGSSVRQVMAQSAAQAVDGLHQRLQQGADSVRAAAQAMDAQRKGLAAARHTLVWNGLIALLLGSLLAAGAAAWVVHRSLQDLAQVHFGQDLLRATQRGAITRCGDSLCVKVSRKPRHFGKDGQYVLLEE</sequence>
<evidence type="ECO:0000313" key="3">
    <source>
        <dbReference type="EMBL" id="GAA0249968.1"/>
    </source>
</evidence>
<keyword evidence="2" id="KW-1133">Transmembrane helix</keyword>
<dbReference type="Proteomes" id="UP001500657">
    <property type="component" value="Unassembled WGS sequence"/>
</dbReference>
<reference evidence="3 4" key="1">
    <citation type="journal article" date="2019" name="Int. J. Syst. Evol. Microbiol.">
        <title>The Global Catalogue of Microorganisms (GCM) 10K type strain sequencing project: providing services to taxonomists for standard genome sequencing and annotation.</title>
        <authorList>
            <consortium name="The Broad Institute Genomics Platform"/>
            <consortium name="The Broad Institute Genome Sequencing Center for Infectious Disease"/>
            <person name="Wu L."/>
            <person name="Ma J."/>
        </authorList>
    </citation>
    <scope>NUCLEOTIDE SEQUENCE [LARGE SCALE GENOMIC DNA]</scope>
    <source>
        <strain evidence="3 4">JCM 16242</strain>
    </source>
</reference>
<evidence type="ECO:0008006" key="5">
    <source>
        <dbReference type="Google" id="ProtNLM"/>
    </source>
</evidence>